<evidence type="ECO:0008006" key="4">
    <source>
        <dbReference type="Google" id="ProtNLM"/>
    </source>
</evidence>
<dbReference type="GO" id="GO:1904158">
    <property type="term" value="P:axonemal central apparatus assembly"/>
    <property type="evidence" value="ECO:0007669"/>
    <property type="project" value="TreeGrafter"/>
</dbReference>
<dbReference type="Proteomes" id="UP001497472">
    <property type="component" value="Unassembled WGS sequence"/>
</dbReference>
<name>A0AAV1JX34_9NEOP</name>
<feature type="compositionally biased region" description="Basic and acidic residues" evidence="1">
    <location>
        <begin position="1088"/>
        <end position="1104"/>
    </location>
</feature>
<accession>A0AAV1JX34</accession>
<dbReference type="GO" id="GO:0003351">
    <property type="term" value="P:epithelial cilium movement involved in extracellular fluid movement"/>
    <property type="evidence" value="ECO:0007669"/>
    <property type="project" value="TreeGrafter"/>
</dbReference>
<comment type="caution">
    <text evidence="2">The sequence shown here is derived from an EMBL/GenBank/DDBJ whole genome shotgun (WGS) entry which is preliminary data.</text>
</comment>
<feature type="compositionally biased region" description="Pro residues" evidence="1">
    <location>
        <begin position="161"/>
        <end position="171"/>
    </location>
</feature>
<proteinExistence type="predicted"/>
<dbReference type="PANTHER" id="PTHR21963:SF1">
    <property type="entry name" value="SPERM-ASSOCIATED ANTIGEN 17"/>
    <property type="match status" value="1"/>
</dbReference>
<feature type="region of interest" description="Disordered" evidence="1">
    <location>
        <begin position="158"/>
        <end position="191"/>
    </location>
</feature>
<gene>
    <name evidence="2" type="ORF">LNINA_LOCUS13034</name>
</gene>
<keyword evidence="3" id="KW-1185">Reference proteome</keyword>
<evidence type="ECO:0000313" key="2">
    <source>
        <dbReference type="EMBL" id="CAK1554094.1"/>
    </source>
</evidence>
<organism evidence="2 3">
    <name type="scientific">Leptosia nina</name>
    <dbReference type="NCBI Taxonomy" id="320188"/>
    <lineage>
        <taxon>Eukaryota</taxon>
        <taxon>Metazoa</taxon>
        <taxon>Ecdysozoa</taxon>
        <taxon>Arthropoda</taxon>
        <taxon>Hexapoda</taxon>
        <taxon>Insecta</taxon>
        <taxon>Pterygota</taxon>
        <taxon>Neoptera</taxon>
        <taxon>Endopterygota</taxon>
        <taxon>Lepidoptera</taxon>
        <taxon>Glossata</taxon>
        <taxon>Ditrysia</taxon>
        <taxon>Papilionoidea</taxon>
        <taxon>Pieridae</taxon>
        <taxon>Pierinae</taxon>
        <taxon>Leptosia</taxon>
    </lineage>
</organism>
<dbReference type="PANTHER" id="PTHR21963">
    <property type="entry name" value="PF6"/>
    <property type="match status" value="1"/>
</dbReference>
<feature type="compositionally biased region" description="Acidic residues" evidence="1">
    <location>
        <begin position="792"/>
        <end position="803"/>
    </location>
</feature>
<dbReference type="GO" id="GO:0005576">
    <property type="term" value="C:extracellular region"/>
    <property type="evidence" value="ECO:0007669"/>
    <property type="project" value="GOC"/>
</dbReference>
<evidence type="ECO:0000313" key="3">
    <source>
        <dbReference type="Proteomes" id="UP001497472"/>
    </source>
</evidence>
<reference evidence="2 3" key="1">
    <citation type="submission" date="2023-11" db="EMBL/GenBank/DDBJ databases">
        <authorList>
            <person name="Okamura Y."/>
        </authorList>
    </citation>
    <scope>NUCLEOTIDE SEQUENCE [LARGE SCALE GENOMIC DNA]</scope>
</reference>
<dbReference type="EMBL" id="CAVLEF010000265">
    <property type="protein sequence ID" value="CAK1554094.1"/>
    <property type="molecule type" value="Genomic_DNA"/>
</dbReference>
<feature type="region of interest" description="Disordered" evidence="1">
    <location>
        <begin position="1086"/>
        <end position="1121"/>
    </location>
</feature>
<sequence>MAPKKPVKDTNDEDYWRTCIEEASLDDDTWKVKVIILEAAGSDQDRLYLNKFEVYAAEERRFVIKNICKTETIFMVNQLGGEKKVKDENLRVFEEGQSYLKDKRDIPPDILALIVKKLILKMKDEYLFIKRQRLEVREGMKRESHTMIGRAEVRGTVIVKPPEPVEPPPEPPKGKGKKGEPEIPELPPVDEGKKYNTLLRVRGEEWRDKVYVDDFPTDGPNLYVAVTGFVEPYLAESLIKIGIPLTAVVQIRINPTEVRVPSSLFRATKRGQSQTDVLIEKSLKFWEDLQQLRIQKDSADYFKGTAFLVYSPPYWDNENLSGEPEKIYDELCYLMYDIQDLSRQHVHYLDNVDIFSVPEDEKDKRFSSYYNQLAEDVPLECMVMCSVLDNILQTVCNSENFGEDSSQTSLSTAMTLNQPQENSADVNKSERAEYLVKGVFKALCSADARNHSYRISYGEEYENHKNPTVINFGDFVKYNTFHLGNLNLDNLVKGMLLGMPINKLWFNYDYPSGDIEAKIQFHVNVLLSCFERKDVETVELNRLLHILACRKLYNNRSSLKKLHLPLNTITEFKKVYLKRSILAEPLPKCPSLCEKWSSTTLPFSSMLKSNEDNIILNDGDEETCRIKFLFECPDISELVSAAEIATQKPINHIIDDFDYFEDFTGTIAFQTMSDAFYKFNCVDYKYCEVTDCLIMMFFNSHDSDGISREEWRCHLPTPVCLQDFFDFVLEEQYDWIQKEEMIYDEKMALKSESECKVLCRDLTTKSCVDNTEVHLELLMEGSLKHKELIAAEDAEPEESEEQISESKKTTKTTPSESEMESKGSKKAKSPTASTPKPLKSLQTTTSTVLEKIPVKPFSGYDLGDRRVEVFGKDSIFFSQDGTRIVTAYSLMIPSNLENITLNIIPGNGNTEFWMHKVLGDSIAQETIDTCESFRIVSKNNVIIYVKKQNYESPLPTLTAVSMDTTKPKESTVKSPLSSKLSNAVPMFFETKSFYSLFVTWPNGLITETVHVDNSHEVSHVKQYFSGNSNELLKTNEEMRCISLNGEVIIFNRTGNVEVLRPDGSYINVIKCEKRLICNEPEDIASEVSSDKGKKGKGKEKEKGKVSKASSKSSKNVMIDDDESELKPPQYELVIEEFETIEANGLKEKWIHDISYFMEKLLVRTATDYCLGEVFSRRMDGTHILLNKDGVQIVTFPNGTRIISRYFLEDEIFPEWNEEELQYFALLESDSGDVDTLKSKLSESQKSINLEEAEYSSSFASGMSKKVEEEEKVETKVRTDGYVSVQILYIIEHPNLTTVTINKSDGKVTVDSPNDTSVTVCNNNNFEMVLDEATVAKFNGENLNINYEACCDCKSKTTCTVKIKCDELCSVTQIHRCWLKMEDSFSKKIIVNDEGNISVSTDATSEEVLIVDETCPNEESLQKESKKSLQVKSESSLQTHGKCNEMYKAKNMRFFVLKRDLTCSELVHRSVIEEYKRECRWQPWCSINRYNTFGDHRSIVSMLTPVHRTETEKWLMESKFADKPKFLTYKDLKKDCGKGFYHWMRPYGRFEPKPKKPDNVLPDRLPRAYVFRVVEQQWNESEREELKGGRELLYAILRYRNVIEKDSETILNIPIIDLRPEDERRTDSIIQAIAHKTYEELKVKLAEDVQSRVKMTITTKPLKLKEEMSIEGEAEEGEATFKSSEGEGSSLIQEVAVVEDMSSNLKRYWRRRAEEFKEEQFYQYLLREGSVPPYFRNVLGGAIWWEMNNAAGDAANLAERRKMKCACPDEEKSPTDVTPFM</sequence>
<dbReference type="GO" id="GO:1990716">
    <property type="term" value="C:axonemal central apparatus"/>
    <property type="evidence" value="ECO:0007669"/>
    <property type="project" value="TreeGrafter"/>
</dbReference>
<protein>
    <recommendedName>
        <fullName evidence="4">Sperm-associated antigen 17</fullName>
    </recommendedName>
</protein>
<evidence type="ECO:0000256" key="1">
    <source>
        <dbReference type="SAM" id="MobiDB-lite"/>
    </source>
</evidence>
<dbReference type="InterPro" id="IPR026173">
    <property type="entry name" value="SPAG17"/>
</dbReference>
<feature type="compositionally biased region" description="Polar residues" evidence="1">
    <location>
        <begin position="830"/>
        <end position="844"/>
    </location>
</feature>
<feature type="region of interest" description="Disordered" evidence="1">
    <location>
        <begin position="792"/>
        <end position="844"/>
    </location>
</feature>